<dbReference type="Proteomes" id="UP001190700">
    <property type="component" value="Unassembled WGS sequence"/>
</dbReference>
<reference evidence="2 3" key="1">
    <citation type="journal article" date="2015" name="Genome Biol. Evol.">
        <title>Comparative Genomics of a Bacterivorous Green Alga Reveals Evolutionary Causalities and Consequences of Phago-Mixotrophic Mode of Nutrition.</title>
        <authorList>
            <person name="Burns J.A."/>
            <person name="Paasch A."/>
            <person name="Narechania A."/>
            <person name="Kim E."/>
        </authorList>
    </citation>
    <scope>NUCLEOTIDE SEQUENCE [LARGE SCALE GENOMIC DNA]</scope>
    <source>
        <strain evidence="2 3">PLY_AMNH</strain>
    </source>
</reference>
<dbReference type="EMBL" id="LGRX02033400">
    <property type="protein sequence ID" value="KAK3241392.1"/>
    <property type="molecule type" value="Genomic_DNA"/>
</dbReference>
<feature type="compositionally biased region" description="Polar residues" evidence="1">
    <location>
        <begin position="1412"/>
        <end position="1435"/>
    </location>
</feature>
<feature type="non-terminal residue" evidence="2">
    <location>
        <position position="1"/>
    </location>
</feature>
<feature type="compositionally biased region" description="Polar residues" evidence="1">
    <location>
        <begin position="1359"/>
        <end position="1374"/>
    </location>
</feature>
<feature type="region of interest" description="Disordered" evidence="1">
    <location>
        <begin position="897"/>
        <end position="980"/>
    </location>
</feature>
<feature type="region of interest" description="Disordered" evidence="1">
    <location>
        <begin position="1359"/>
        <end position="1378"/>
    </location>
</feature>
<comment type="caution">
    <text evidence="2">The sequence shown here is derived from an EMBL/GenBank/DDBJ whole genome shotgun (WGS) entry which is preliminary data.</text>
</comment>
<feature type="compositionally biased region" description="Acidic residues" evidence="1">
    <location>
        <begin position="901"/>
        <end position="932"/>
    </location>
</feature>
<keyword evidence="3" id="KW-1185">Reference proteome</keyword>
<feature type="region of interest" description="Disordered" evidence="1">
    <location>
        <begin position="34"/>
        <end position="58"/>
    </location>
</feature>
<protein>
    <submittedName>
        <fullName evidence="2">Uncharacterized protein</fullName>
    </submittedName>
</protein>
<proteinExistence type="predicted"/>
<organism evidence="2 3">
    <name type="scientific">Cymbomonas tetramitiformis</name>
    <dbReference type="NCBI Taxonomy" id="36881"/>
    <lineage>
        <taxon>Eukaryota</taxon>
        <taxon>Viridiplantae</taxon>
        <taxon>Chlorophyta</taxon>
        <taxon>Pyramimonadophyceae</taxon>
        <taxon>Pyramimonadales</taxon>
        <taxon>Pyramimonadaceae</taxon>
        <taxon>Cymbomonas</taxon>
    </lineage>
</organism>
<feature type="compositionally biased region" description="Low complexity" evidence="1">
    <location>
        <begin position="1395"/>
        <end position="1411"/>
    </location>
</feature>
<feature type="compositionally biased region" description="Polar residues" evidence="1">
    <location>
        <begin position="941"/>
        <end position="950"/>
    </location>
</feature>
<evidence type="ECO:0000256" key="1">
    <source>
        <dbReference type="SAM" id="MobiDB-lite"/>
    </source>
</evidence>
<feature type="region of interest" description="Disordered" evidence="1">
    <location>
        <begin position="1383"/>
        <end position="1435"/>
    </location>
</feature>
<gene>
    <name evidence="2" type="ORF">CYMTET_48833</name>
</gene>
<sequence length="1435" mass="158609">GHEADEAWQGVRDFIENVSQRTFRKLAMFIGKNGEGKTGAINNQEQPKSDGTRVGGEDAEAVKPHLEALQSMGASQVAEGSASATGVFICGYLSEDEARRGQRSGGLLRAGSRAGGTGTNYAAITVMPAHAFNHIAVRLASEEEIQQECQDQIALLRNAPADDPDIDDNIDDTERVQAAEDFLCAATGQTIDDIRSKLEEWDSDTVQAAGSEIKVPVKLERVHAELAQQLATEVLNVVDGLAEELRAGKVRRLVLAGPVEYLRNSLQGILQCNHKNKGLALSKDTDAVTVYSVGWRHEFVSWVDTPGCDDGDTVNEDVTVKVIEDVDCVVMLTSRDLQGCKSLQRHYLLKENDGKGILKRLLRAEVERLQDDAQPFHFMYVINAEKDLAGKEGSADPEGRFQILQDPEVSRDFAEAKARTQKELFRLLVYENRKEGMNLPEEKLQEIADRIPVIVIYGDTHRSLMELKRWVSHRDLALTGMPALRDAIEQTVYPAFLAAEKTLRKSLRAARKPRAGNNPEGPPASAASGSTLSRLAKCDPAELKAEIDTMVKHTRGRRDDIMSKVQEGCNRAINFWLQNSLRPRINECLQKQDAYYAKNEHSFSTKLKTARAVQTNHRLTKGIISKGPYVAPQPVRTGGTVIEGRQQRGKQKKITKRKLHDFVCPEHELADGARIKFTEMPPSEETAAFKASLESNLLTDFVQPMERLVQEFRDHLCEGRDPGSSNIPHWESYFDGKRRKSIESELKQMVASFLSVQPAKQTFGTVFRKFLHQAMWESIDEHICEPALHPPQCPESDAAHLRYMKGCIKDGLQPAAEGAMEKAEEALRTFCRERRRMLDLAMEAMLYKAVNGFITFVRHARKGKGKMGGSSHQDTAEQVEQQIKLCNYVLEQLQGCGDHADDADDDDAADDADDADDDSAADDDGAGVDGDDSLDRPSASPPSEVQSLGTASLHAHPQRLDPDAERGGPPAPPEAAVSPGQCLKQGLRELEWEGYALLEKMYEASLRHAGPEEDAVQEHILVHEASCFPKDIDSREGVQAESDYSGEVKLQNGRYVRHGFGVFEKFEWRIENGEEIQRYPAKSIYAYIGQFEDGKEHGHGVTLYMKDARGTPASITIGEGFGKRRGAGDLCLWLIGDYAIEEREDAPQKGVESLLYWDEQDKELYLPVRRCQAKLKKFYASDGLKVHTEFEDRRRSDEEWAKAGTAVVKAISAARVANQKRKEASVDGLKGISVYEDCAFYPGSHVRIVNHRELSGECATVKSAREWEAEVLVESSGKIVALPTGFFESTEVLGLHSAAGKCYRKCTCPDSGSQDHHGDGGADASVGCTTHRVRSFMSDRKTLVDAGWTVQTLKAYESGNGNHYSYTSPDGTKFTNRRGAMDHHTANASQLQPTPANQPANSSPANASQRQLTPANASQLQPRQPTPANSSQPPS</sequence>
<name>A0AAE0BTC4_9CHLO</name>
<evidence type="ECO:0000313" key="2">
    <source>
        <dbReference type="EMBL" id="KAK3241392.1"/>
    </source>
</evidence>
<feature type="region of interest" description="Disordered" evidence="1">
    <location>
        <begin position="508"/>
        <end position="532"/>
    </location>
</feature>
<evidence type="ECO:0000313" key="3">
    <source>
        <dbReference type="Proteomes" id="UP001190700"/>
    </source>
</evidence>
<accession>A0AAE0BTC4</accession>